<dbReference type="InterPro" id="IPR006029">
    <property type="entry name" value="Neurotrans-gated_channel_TM"/>
</dbReference>
<keyword evidence="3 18" id="KW-0813">Transport</keyword>
<evidence type="ECO:0000256" key="12">
    <source>
        <dbReference type="ARBA" id="ARBA00023170"/>
    </source>
</evidence>
<dbReference type="InterPro" id="IPR036719">
    <property type="entry name" value="Neuro-gated_channel_TM_sf"/>
</dbReference>
<keyword evidence="16 18" id="KW-0407">Ion channel</keyword>
<dbReference type="PANTHER" id="PTHR18945">
    <property type="entry name" value="NEUROTRANSMITTER GATED ION CHANNEL"/>
    <property type="match status" value="1"/>
</dbReference>
<feature type="transmembrane region" description="Helical" evidence="18">
    <location>
        <begin position="305"/>
        <end position="326"/>
    </location>
</feature>
<comment type="function">
    <text evidence="1">After binding acetylcholine, the AChR responds by an extensive change in conformation that affects all subunits and leads to opening of an ion-conducting channel across the plasma membrane.</text>
</comment>
<evidence type="ECO:0000256" key="16">
    <source>
        <dbReference type="ARBA" id="ARBA00023303"/>
    </source>
</evidence>
<protein>
    <recommendedName>
        <fullName evidence="24">Nicotinic acetylcholine receptor alpha 3 subunit</fullName>
    </recommendedName>
</protein>
<evidence type="ECO:0000256" key="17">
    <source>
        <dbReference type="ARBA" id="ARBA00034104"/>
    </source>
</evidence>
<dbReference type="FunFam" id="1.20.58.390:FF:000012">
    <property type="entry name" value="Acetylcholine receptor subunit alpha-like"/>
    <property type="match status" value="1"/>
</dbReference>
<keyword evidence="13" id="KW-0325">Glycoprotein</keyword>
<dbReference type="Gene3D" id="2.70.170.10">
    <property type="entry name" value="Neurotransmitter-gated ion-channel ligand-binding domain"/>
    <property type="match status" value="1"/>
</dbReference>
<dbReference type="CDD" id="cd19064">
    <property type="entry name" value="LGIC_TM_nAChR"/>
    <property type="match status" value="1"/>
</dbReference>
<evidence type="ECO:0000256" key="10">
    <source>
        <dbReference type="ARBA" id="ARBA00023136"/>
    </source>
</evidence>
<dbReference type="Gene3D" id="1.20.58.390">
    <property type="entry name" value="Neurotransmitter-gated ion-channel transmembrane domain"/>
    <property type="match status" value="2"/>
</dbReference>
<evidence type="ECO:0000313" key="23">
    <source>
        <dbReference type="Proteomes" id="UP000075884"/>
    </source>
</evidence>
<feature type="transmembrane region" description="Helical" evidence="18">
    <location>
        <begin position="275"/>
        <end position="293"/>
    </location>
</feature>
<evidence type="ECO:0000256" key="9">
    <source>
        <dbReference type="ARBA" id="ARBA00023065"/>
    </source>
</evidence>
<evidence type="ECO:0000256" key="6">
    <source>
        <dbReference type="ARBA" id="ARBA00022729"/>
    </source>
</evidence>
<keyword evidence="23" id="KW-1185">Reference proteome</keyword>
<evidence type="ECO:0000256" key="19">
    <source>
        <dbReference type="SAM" id="MobiDB-lite"/>
    </source>
</evidence>
<evidence type="ECO:0000256" key="13">
    <source>
        <dbReference type="ARBA" id="ARBA00023180"/>
    </source>
</evidence>
<dbReference type="STRING" id="7168.A0A182MZJ9"/>
<evidence type="ECO:0000256" key="7">
    <source>
        <dbReference type="ARBA" id="ARBA00022989"/>
    </source>
</evidence>
<evidence type="ECO:0000256" key="4">
    <source>
        <dbReference type="ARBA" id="ARBA00022475"/>
    </source>
</evidence>
<keyword evidence="4" id="KW-1003">Cell membrane</keyword>
<reference evidence="23" key="1">
    <citation type="submission" date="2013-03" db="EMBL/GenBank/DDBJ databases">
        <title>The Genome Sequence of Anopheles dirus WRAIR2.</title>
        <authorList>
            <consortium name="The Broad Institute Genomics Platform"/>
            <person name="Neafsey D.E."/>
            <person name="Walton C."/>
            <person name="Walker B."/>
            <person name="Young S.K."/>
            <person name="Zeng Q."/>
            <person name="Gargeya S."/>
            <person name="Fitzgerald M."/>
            <person name="Haas B."/>
            <person name="Abouelleil A."/>
            <person name="Allen A.W."/>
            <person name="Alvarado L."/>
            <person name="Arachchi H.M."/>
            <person name="Berlin A.M."/>
            <person name="Chapman S.B."/>
            <person name="Gainer-Dewar J."/>
            <person name="Goldberg J."/>
            <person name="Griggs A."/>
            <person name="Gujja S."/>
            <person name="Hansen M."/>
            <person name="Howarth C."/>
            <person name="Imamovic A."/>
            <person name="Ireland A."/>
            <person name="Larimer J."/>
            <person name="McCowan C."/>
            <person name="Murphy C."/>
            <person name="Pearson M."/>
            <person name="Poon T.W."/>
            <person name="Priest M."/>
            <person name="Roberts A."/>
            <person name="Saif S."/>
            <person name="Shea T."/>
            <person name="Sisk P."/>
            <person name="Sykes S."/>
            <person name="Wortman J."/>
            <person name="Nusbaum C."/>
            <person name="Birren B."/>
        </authorList>
    </citation>
    <scope>NUCLEOTIDE SEQUENCE [LARGE SCALE GENOMIC DNA]</scope>
    <source>
        <strain evidence="23">WRAIR2</strain>
    </source>
</reference>
<keyword evidence="8" id="KW-0770">Synapse</keyword>
<dbReference type="FunFam" id="1.20.58.390:FF:000022">
    <property type="entry name" value="Nicotinic acetylcholine receptor subunit alpha4"/>
    <property type="match status" value="1"/>
</dbReference>
<evidence type="ECO:0000313" key="22">
    <source>
        <dbReference type="EnsemblMetazoa" id="ADIR000804-PA"/>
    </source>
</evidence>
<evidence type="ECO:0000256" key="5">
    <source>
        <dbReference type="ARBA" id="ARBA00022692"/>
    </source>
</evidence>
<dbReference type="SUPFAM" id="SSF90112">
    <property type="entry name" value="Neurotransmitter-gated ion-channel transmembrane pore"/>
    <property type="match status" value="1"/>
</dbReference>
<dbReference type="InterPro" id="IPR002394">
    <property type="entry name" value="Nicotinic_acetylcholine_rcpt"/>
</dbReference>
<name>A0A182MZJ9_9DIPT</name>
<feature type="chain" id="PRO_5022260896" description="Nicotinic acetylcholine receptor alpha 3 subunit" evidence="18">
    <location>
        <begin position="20"/>
        <end position="706"/>
    </location>
</feature>
<dbReference type="Pfam" id="PF02932">
    <property type="entry name" value="Neur_chan_memb"/>
    <property type="match status" value="2"/>
</dbReference>
<proteinExistence type="inferred from homology"/>
<dbReference type="Proteomes" id="UP000075884">
    <property type="component" value="Unassembled WGS sequence"/>
</dbReference>
<evidence type="ECO:0000256" key="2">
    <source>
        <dbReference type="ARBA" id="ARBA00009237"/>
    </source>
</evidence>
<evidence type="ECO:0000256" key="3">
    <source>
        <dbReference type="ARBA" id="ARBA00022448"/>
    </source>
</evidence>
<sequence length="706" mass="78727">MRLLHGVYFTIFAVVSVCGGNPDAKRLYDDLLSNYNKLVRPVVNVTDALTVKIKLKLSQLIDVNLKNQIMTTNLWVEQTWYDYKLKWEPKEYGGVEMLHVPSDHIWRPDIVLYNNADGNFEVTLATKATLNYTGRVEWRPPAIYKSSCEIDVEYFPFDEQTCVMKFGSWTYDGFQVDLRHIDEMNDTNVVEVGVDLSEFYTSVEWDILEVPAVRNEKFYTCCDEPYLDITFNITMRRKTLFYTVNLIIPCMGISFLTILVFYLPSDSGEKVSLSISILLSLTVFFLLLAEIIPPTSLVVPLLGKFVLFTMILDTFSICVTVIVLNIHFRSPQTHTMAPWVRTIFINHLPKLLVMRRPIYQPLHHFSAASQRFMLRSCNSLGDHIPPLPPTIAFDPSVLLDHHLLDSSESLNTCRLHGSPTHLHNHRPGSGRHHHHHHHSALVRGMDLMDDMPLPYHDHNHHNSPMSPINFNLLSAASTAVPNPQPTATAAGPGLLDPNSTFHKSLATANAQDSKTNASFLLKGTAAHLSCCNSLFLSDLQQAAAAGAAPGTNPADLLLADNGVAVPLNNNLPTTVLPSGMIINTTDTAATGTARAGAGGGKGDKPGQARNRWLECPELTKAMDGVTYIADHTRKEEESSRVKEDWKYVAMVLDRLFLWIFTIAVVFGTAGIILQAPTLYDTRVPIDIKMSEIATTTAKPYIAKPIL</sequence>
<accession>A0A182MZJ9</accession>
<dbReference type="PRINTS" id="PR00254">
    <property type="entry name" value="NICOTINICR"/>
</dbReference>
<evidence type="ECO:0000259" key="20">
    <source>
        <dbReference type="Pfam" id="PF02931"/>
    </source>
</evidence>
<dbReference type="GO" id="GO:0007271">
    <property type="term" value="P:synaptic transmission, cholinergic"/>
    <property type="evidence" value="ECO:0007669"/>
    <property type="project" value="UniProtKB-ARBA"/>
</dbReference>
<dbReference type="GO" id="GO:0004888">
    <property type="term" value="F:transmembrane signaling receptor activity"/>
    <property type="evidence" value="ECO:0007669"/>
    <property type="project" value="InterPro"/>
</dbReference>
<feature type="signal peptide" evidence="18">
    <location>
        <begin position="1"/>
        <end position="19"/>
    </location>
</feature>
<dbReference type="FunFam" id="2.70.170.10:FF:000013">
    <property type="entry name" value="Acetylcholine receptor subunit alpha"/>
    <property type="match status" value="1"/>
</dbReference>
<dbReference type="InterPro" id="IPR038050">
    <property type="entry name" value="Neuro_actylchol_rec"/>
</dbReference>
<evidence type="ECO:0000256" key="11">
    <source>
        <dbReference type="ARBA" id="ARBA00023157"/>
    </source>
</evidence>
<keyword evidence="6 18" id="KW-0732">Signal</keyword>
<feature type="domain" description="Neurotransmitter-gated ion-channel transmembrane" evidence="21">
    <location>
        <begin position="614"/>
        <end position="671"/>
    </location>
</feature>
<evidence type="ECO:0000256" key="18">
    <source>
        <dbReference type="RuleBase" id="RU000687"/>
    </source>
</evidence>
<keyword evidence="12" id="KW-0675">Receptor</keyword>
<dbReference type="PROSITE" id="PS00236">
    <property type="entry name" value="NEUROTR_ION_CHANNEL"/>
    <property type="match status" value="1"/>
</dbReference>
<keyword evidence="14" id="KW-0628">Postsynaptic cell membrane</keyword>
<evidence type="ECO:0000256" key="8">
    <source>
        <dbReference type="ARBA" id="ARBA00023018"/>
    </source>
</evidence>
<dbReference type="InterPro" id="IPR036734">
    <property type="entry name" value="Neur_chan_lig-bd_sf"/>
</dbReference>
<dbReference type="AlphaFoldDB" id="A0A182MZJ9"/>
<keyword evidence="10 18" id="KW-0472">Membrane</keyword>
<dbReference type="GO" id="GO:0045211">
    <property type="term" value="C:postsynaptic membrane"/>
    <property type="evidence" value="ECO:0007669"/>
    <property type="project" value="UniProtKB-SubCell"/>
</dbReference>
<feature type="region of interest" description="Disordered" evidence="19">
    <location>
        <begin position="420"/>
        <end position="439"/>
    </location>
</feature>
<dbReference type="PRINTS" id="PR00252">
    <property type="entry name" value="NRIONCHANNEL"/>
</dbReference>
<dbReference type="InterPro" id="IPR006201">
    <property type="entry name" value="Neur_channel"/>
</dbReference>
<keyword evidence="9 18" id="KW-0406">Ion transport</keyword>
<organism evidence="22 23">
    <name type="scientific">Anopheles dirus</name>
    <dbReference type="NCBI Taxonomy" id="7168"/>
    <lineage>
        <taxon>Eukaryota</taxon>
        <taxon>Metazoa</taxon>
        <taxon>Ecdysozoa</taxon>
        <taxon>Arthropoda</taxon>
        <taxon>Hexapoda</taxon>
        <taxon>Insecta</taxon>
        <taxon>Pterygota</taxon>
        <taxon>Neoptera</taxon>
        <taxon>Endopterygota</taxon>
        <taxon>Diptera</taxon>
        <taxon>Nematocera</taxon>
        <taxon>Culicoidea</taxon>
        <taxon>Culicidae</taxon>
        <taxon>Anophelinae</taxon>
        <taxon>Anopheles</taxon>
    </lineage>
</organism>
<evidence type="ECO:0000256" key="1">
    <source>
        <dbReference type="ARBA" id="ARBA00003328"/>
    </source>
</evidence>
<keyword evidence="15" id="KW-1071">Ligand-gated ion channel</keyword>
<keyword evidence="11" id="KW-1015">Disulfide bond</keyword>
<keyword evidence="5 18" id="KW-0812">Transmembrane</keyword>
<feature type="transmembrane region" description="Helical" evidence="18">
    <location>
        <begin position="240"/>
        <end position="263"/>
    </location>
</feature>
<feature type="transmembrane region" description="Helical" evidence="18">
    <location>
        <begin position="655"/>
        <end position="675"/>
    </location>
</feature>
<dbReference type="CDD" id="cd19031">
    <property type="entry name" value="LGIC_ECD_nAChR_proto_alpha-like"/>
    <property type="match status" value="1"/>
</dbReference>
<dbReference type="SUPFAM" id="SSF63712">
    <property type="entry name" value="Nicotinic receptor ligand binding domain-like"/>
    <property type="match status" value="1"/>
</dbReference>
<keyword evidence="7 18" id="KW-1133">Transmembrane helix</keyword>
<comment type="subcellular location">
    <subcellularLocation>
        <location evidence="17">Postsynaptic cell membrane</location>
        <topology evidence="17">Multi-pass membrane protein</topology>
    </subcellularLocation>
</comment>
<evidence type="ECO:0008006" key="24">
    <source>
        <dbReference type="Google" id="ProtNLM"/>
    </source>
</evidence>
<evidence type="ECO:0000256" key="14">
    <source>
        <dbReference type="ARBA" id="ARBA00023257"/>
    </source>
</evidence>
<evidence type="ECO:0000256" key="15">
    <source>
        <dbReference type="ARBA" id="ARBA00023286"/>
    </source>
</evidence>
<feature type="domain" description="Neurotransmitter-gated ion-channel transmembrane" evidence="21">
    <location>
        <begin position="246"/>
        <end position="362"/>
    </location>
</feature>
<dbReference type="Pfam" id="PF02931">
    <property type="entry name" value="Neur_chan_LBD"/>
    <property type="match status" value="1"/>
</dbReference>
<dbReference type="NCBIfam" id="TIGR00860">
    <property type="entry name" value="LIC"/>
    <property type="match status" value="1"/>
</dbReference>
<dbReference type="InterPro" id="IPR018000">
    <property type="entry name" value="Neurotransmitter_ion_chnl_CS"/>
</dbReference>
<reference evidence="22" key="2">
    <citation type="submission" date="2020-05" db="UniProtKB">
        <authorList>
            <consortium name="EnsemblMetazoa"/>
        </authorList>
    </citation>
    <scope>IDENTIFICATION</scope>
    <source>
        <strain evidence="22">WRAIR2</strain>
    </source>
</reference>
<comment type="similarity">
    <text evidence="2">Belongs to the ligand-gated ion channel (TC 1.A.9) family. Acetylcholine receptor (TC 1.A.9.1) subfamily.</text>
</comment>
<dbReference type="EnsemblMetazoa" id="ADIR000804-RA">
    <property type="protein sequence ID" value="ADIR000804-PA"/>
    <property type="gene ID" value="ADIR000804"/>
</dbReference>
<dbReference type="GO" id="GO:0022848">
    <property type="term" value="F:acetylcholine-gated monoatomic cation-selective channel activity"/>
    <property type="evidence" value="ECO:0007669"/>
    <property type="project" value="InterPro"/>
</dbReference>
<evidence type="ECO:0000259" key="21">
    <source>
        <dbReference type="Pfam" id="PF02932"/>
    </source>
</evidence>
<feature type="compositionally biased region" description="Basic residues" evidence="19">
    <location>
        <begin position="422"/>
        <end position="439"/>
    </location>
</feature>
<feature type="domain" description="Neurotransmitter-gated ion-channel ligand-binding" evidence="20">
    <location>
        <begin position="25"/>
        <end position="239"/>
    </location>
</feature>
<dbReference type="VEuPathDB" id="VectorBase:ADIR000804"/>
<dbReference type="InterPro" id="IPR006202">
    <property type="entry name" value="Neur_chan_lig-bd"/>
</dbReference>